<keyword evidence="3" id="KW-1185">Reference proteome</keyword>
<evidence type="ECO:0008006" key="4">
    <source>
        <dbReference type="Google" id="ProtNLM"/>
    </source>
</evidence>
<dbReference type="RefSeq" id="WP_253476492.1">
    <property type="nucleotide sequence ID" value="NZ_JALJXV010000003.1"/>
</dbReference>
<dbReference type="EMBL" id="JALJXV010000003">
    <property type="protein sequence ID" value="MCP1674477.1"/>
    <property type="molecule type" value="Genomic_DNA"/>
</dbReference>
<organism evidence="2 3">
    <name type="scientific">Natronocella acetinitrilica</name>
    <dbReference type="NCBI Taxonomy" id="414046"/>
    <lineage>
        <taxon>Bacteria</taxon>
        <taxon>Pseudomonadati</taxon>
        <taxon>Pseudomonadota</taxon>
        <taxon>Gammaproteobacteria</taxon>
        <taxon>Chromatiales</taxon>
        <taxon>Ectothiorhodospiraceae</taxon>
        <taxon>Natronocella</taxon>
    </lineage>
</organism>
<feature type="signal peptide" evidence="1">
    <location>
        <begin position="1"/>
        <end position="20"/>
    </location>
</feature>
<feature type="chain" id="PRO_5041921269" description="Tetratricopeptide repeat protein" evidence="1">
    <location>
        <begin position="21"/>
        <end position="647"/>
    </location>
</feature>
<evidence type="ECO:0000313" key="2">
    <source>
        <dbReference type="EMBL" id="MCP1674477.1"/>
    </source>
</evidence>
<reference evidence="2" key="1">
    <citation type="submission" date="2022-03" db="EMBL/GenBank/DDBJ databases">
        <title>Genomic Encyclopedia of Type Strains, Phase III (KMG-III): the genomes of soil and plant-associated and newly described type strains.</title>
        <authorList>
            <person name="Whitman W."/>
        </authorList>
    </citation>
    <scope>NUCLEOTIDE SEQUENCE</scope>
    <source>
        <strain evidence="2">ANL 6-2</strain>
    </source>
</reference>
<keyword evidence="1" id="KW-0732">Signal</keyword>
<evidence type="ECO:0000256" key="1">
    <source>
        <dbReference type="SAM" id="SignalP"/>
    </source>
</evidence>
<proteinExistence type="predicted"/>
<dbReference type="AlphaFoldDB" id="A0AAE3G2Z5"/>
<evidence type="ECO:0000313" key="3">
    <source>
        <dbReference type="Proteomes" id="UP001205843"/>
    </source>
</evidence>
<accession>A0AAE3G2Z5</accession>
<protein>
    <recommendedName>
        <fullName evidence="4">Tetratricopeptide repeat protein</fullName>
    </recommendedName>
</protein>
<comment type="caution">
    <text evidence="2">The sequence shown here is derived from an EMBL/GenBank/DDBJ whole genome shotgun (WGS) entry which is preliminary data.</text>
</comment>
<gene>
    <name evidence="2" type="ORF">J2T57_001579</name>
</gene>
<dbReference type="Proteomes" id="UP001205843">
    <property type="component" value="Unassembled WGS sequence"/>
</dbReference>
<name>A0AAE3G2Z5_9GAMM</name>
<sequence>MSVKTWGVCALLLAAGLASAGTSELVIELSIEGVDGPAALERERALRHYARSGERERLAVEIRRLQAADPDWQVPRDLFSQAETDADTTPVWRAIAAGDFDAAERALAGLRSAHPHFTPGEELATALRVEPAAAALLVASKAGDDNAVVAAAKATPEVLGCERLDLRWRTAESLSRLERFEAARANHAETLARCPGADVARATLEKHRAEQGEVAMRALARAHLEKHAPDRPTVEAIEALLAEQGDAGSGLDARFAGADRPLGEALEADFAAEIMEERSRAKANILAWHYYRRGEHANAAEWFERSRAWGVNANAIQGLARVAIATGEPARGEAIARPWRGQWQSVRAAHEDALVALLGQSAEAGDALTHAQREAARAAAGQSRAVTLALAWHELEQGAAAHAQRLFSAALANKADVEAAEGLALAHRALGEERRVEAVVAEYAPRSAAHDAALTPLLGADGGHGQRAAQALEAGEHASCLREVRAGLADGERPGLLLLGGWCEKAAGRAEVAEDYFTRALGAGAEGEERADAGLGLALVAAERDGASAGLRVAARHGVRDAHLAPLREIERAERAVAAFEARDYQRANSLLAELPANRERDLMRAWSLHHLGQRRDAHGLFTRLDRAESTSETREGLRVTRNAIFR</sequence>